<dbReference type="RefSeq" id="XP_058308852.1">
    <property type="nucleotide sequence ID" value="XM_058452314.1"/>
</dbReference>
<evidence type="ECO:0000256" key="1">
    <source>
        <dbReference type="ARBA" id="ARBA00004141"/>
    </source>
</evidence>
<dbReference type="GO" id="GO:0022857">
    <property type="term" value="F:transmembrane transporter activity"/>
    <property type="evidence" value="ECO:0007669"/>
    <property type="project" value="InterPro"/>
</dbReference>
<name>A0A9W9MN79_9EURO</name>
<evidence type="ECO:0000256" key="2">
    <source>
        <dbReference type="ARBA" id="ARBA00022448"/>
    </source>
</evidence>
<evidence type="ECO:0000313" key="8">
    <source>
        <dbReference type="Proteomes" id="UP001150904"/>
    </source>
</evidence>
<dbReference type="Pfam" id="PF07690">
    <property type="entry name" value="MFS_1"/>
    <property type="match status" value="1"/>
</dbReference>
<reference evidence="7" key="2">
    <citation type="journal article" date="2023" name="IMA Fungus">
        <title>Comparative genomic study of the Penicillium genus elucidates a diverse pangenome and 15 lateral gene transfer events.</title>
        <authorList>
            <person name="Petersen C."/>
            <person name="Sorensen T."/>
            <person name="Nielsen M.R."/>
            <person name="Sondergaard T.E."/>
            <person name="Sorensen J.L."/>
            <person name="Fitzpatrick D.A."/>
            <person name="Frisvad J.C."/>
            <person name="Nielsen K.L."/>
        </authorList>
    </citation>
    <scope>NUCLEOTIDE SEQUENCE</scope>
    <source>
        <strain evidence="7">IBT 15544</strain>
    </source>
</reference>
<dbReference type="OrthoDB" id="2250022at2759"/>
<evidence type="ECO:0000256" key="6">
    <source>
        <dbReference type="SAM" id="Phobius"/>
    </source>
</evidence>
<dbReference type="Proteomes" id="UP001150904">
    <property type="component" value="Unassembled WGS sequence"/>
</dbReference>
<reference evidence="7" key="1">
    <citation type="submission" date="2022-12" db="EMBL/GenBank/DDBJ databases">
        <authorList>
            <person name="Petersen C."/>
        </authorList>
    </citation>
    <scope>NUCLEOTIDE SEQUENCE</scope>
    <source>
        <strain evidence="7">IBT 15544</strain>
    </source>
</reference>
<keyword evidence="3 6" id="KW-0812">Transmembrane</keyword>
<gene>
    <name evidence="7" type="ORF">N7498_005252</name>
</gene>
<evidence type="ECO:0000313" key="7">
    <source>
        <dbReference type="EMBL" id="KAJ5204373.1"/>
    </source>
</evidence>
<dbReference type="SUPFAM" id="SSF103473">
    <property type="entry name" value="MFS general substrate transporter"/>
    <property type="match status" value="1"/>
</dbReference>
<dbReference type="GeneID" id="83179615"/>
<feature type="transmembrane region" description="Helical" evidence="6">
    <location>
        <begin position="124"/>
        <end position="144"/>
    </location>
</feature>
<feature type="transmembrane region" description="Helical" evidence="6">
    <location>
        <begin position="150"/>
        <end position="175"/>
    </location>
</feature>
<dbReference type="EMBL" id="JAPQKR010000012">
    <property type="protein sequence ID" value="KAJ5204373.1"/>
    <property type="molecule type" value="Genomic_DNA"/>
</dbReference>
<evidence type="ECO:0000256" key="4">
    <source>
        <dbReference type="ARBA" id="ARBA00022989"/>
    </source>
</evidence>
<keyword evidence="2" id="KW-0813">Transport</keyword>
<accession>A0A9W9MN79</accession>
<dbReference type="InterPro" id="IPR011701">
    <property type="entry name" value="MFS"/>
</dbReference>
<protein>
    <recommendedName>
        <fullName evidence="9">Major facilitator superfamily (MFS) profile domain-containing protein</fullName>
    </recommendedName>
</protein>
<evidence type="ECO:0000256" key="3">
    <source>
        <dbReference type="ARBA" id="ARBA00022692"/>
    </source>
</evidence>
<comment type="subcellular location">
    <subcellularLocation>
        <location evidence="1">Membrane</location>
        <topology evidence="1">Multi-pass membrane protein</topology>
    </subcellularLocation>
</comment>
<dbReference type="AlphaFoldDB" id="A0A9W9MN79"/>
<dbReference type="PANTHER" id="PTHR43791:SF92">
    <property type="entry name" value="AGL026WP"/>
    <property type="match status" value="1"/>
</dbReference>
<evidence type="ECO:0000256" key="5">
    <source>
        <dbReference type="ARBA" id="ARBA00023136"/>
    </source>
</evidence>
<proteinExistence type="predicted"/>
<dbReference type="InterPro" id="IPR036259">
    <property type="entry name" value="MFS_trans_sf"/>
</dbReference>
<keyword evidence="4 6" id="KW-1133">Transmembrane helix</keyword>
<dbReference type="GO" id="GO:0016020">
    <property type="term" value="C:membrane"/>
    <property type="evidence" value="ECO:0007669"/>
    <property type="project" value="UniProtKB-SubCell"/>
</dbReference>
<feature type="transmembrane region" description="Helical" evidence="6">
    <location>
        <begin position="54"/>
        <end position="71"/>
    </location>
</feature>
<dbReference type="Gene3D" id="1.20.1250.20">
    <property type="entry name" value="MFS general substrate transporter like domains"/>
    <property type="match status" value="1"/>
</dbReference>
<sequence>MSNSASSSPKALVTDQKDALAETVSTEGSDMMLVYQSYDSDFRDRIERKLRRKIDTRILALVVLIYIFNFMDRNSISQAHLYGLTKDTYLKGAEYQTAISTFSAGYILMQTPATILLAKLRPSIFLPSCIMVWAIVSGCTAAVTNPTGLLVVRLFLGFVEAPFFPGSIYFLSCWYTKREIGIRMAITV</sequence>
<dbReference type="PANTHER" id="PTHR43791">
    <property type="entry name" value="PERMEASE-RELATED"/>
    <property type="match status" value="1"/>
</dbReference>
<evidence type="ECO:0008006" key="9">
    <source>
        <dbReference type="Google" id="ProtNLM"/>
    </source>
</evidence>
<organism evidence="7 8">
    <name type="scientific">Penicillium cinerascens</name>
    <dbReference type="NCBI Taxonomy" id="70096"/>
    <lineage>
        <taxon>Eukaryota</taxon>
        <taxon>Fungi</taxon>
        <taxon>Dikarya</taxon>
        <taxon>Ascomycota</taxon>
        <taxon>Pezizomycotina</taxon>
        <taxon>Eurotiomycetes</taxon>
        <taxon>Eurotiomycetidae</taxon>
        <taxon>Eurotiales</taxon>
        <taxon>Aspergillaceae</taxon>
        <taxon>Penicillium</taxon>
    </lineage>
</organism>
<keyword evidence="5 6" id="KW-0472">Membrane</keyword>
<keyword evidence="8" id="KW-1185">Reference proteome</keyword>
<feature type="transmembrane region" description="Helical" evidence="6">
    <location>
        <begin position="98"/>
        <end position="117"/>
    </location>
</feature>
<comment type="caution">
    <text evidence="7">The sequence shown here is derived from an EMBL/GenBank/DDBJ whole genome shotgun (WGS) entry which is preliminary data.</text>
</comment>